<dbReference type="PROSITE" id="PS50826">
    <property type="entry name" value="RUN"/>
    <property type="match status" value="1"/>
</dbReference>
<comment type="caution">
    <text evidence="7">The sequence shown here is derived from an EMBL/GenBank/DDBJ whole genome shotgun (WGS) entry which is preliminary data.</text>
</comment>
<keyword evidence="3" id="KW-0967">Endosome</keyword>
<name>A0A151ZHL5_TIELA</name>
<feature type="region of interest" description="Disordered" evidence="5">
    <location>
        <begin position="452"/>
        <end position="471"/>
    </location>
</feature>
<feature type="region of interest" description="Disordered" evidence="5">
    <location>
        <begin position="224"/>
        <end position="252"/>
    </location>
</feature>
<feature type="region of interest" description="Disordered" evidence="5">
    <location>
        <begin position="557"/>
        <end position="624"/>
    </location>
</feature>
<organism evidence="7 8">
    <name type="scientific">Tieghemostelium lacteum</name>
    <name type="common">Slime mold</name>
    <name type="synonym">Dictyostelium lacteum</name>
    <dbReference type="NCBI Taxonomy" id="361077"/>
    <lineage>
        <taxon>Eukaryota</taxon>
        <taxon>Amoebozoa</taxon>
        <taxon>Evosea</taxon>
        <taxon>Eumycetozoa</taxon>
        <taxon>Dictyostelia</taxon>
        <taxon>Dictyosteliales</taxon>
        <taxon>Raperosteliaceae</taxon>
        <taxon>Tieghemostelium</taxon>
    </lineage>
</organism>
<reference evidence="7 8" key="1">
    <citation type="submission" date="2015-12" db="EMBL/GenBank/DDBJ databases">
        <title>Dictyostelia acquired genes for synthesis and detection of signals that induce cell-type specialization by lateral gene transfer from prokaryotes.</title>
        <authorList>
            <person name="Gloeckner G."/>
            <person name="Schaap P."/>
        </authorList>
    </citation>
    <scope>NUCLEOTIDE SEQUENCE [LARGE SCALE GENOMIC DNA]</scope>
    <source>
        <strain evidence="7 8">TK</strain>
    </source>
</reference>
<feature type="compositionally biased region" description="Low complexity" evidence="5">
    <location>
        <begin position="452"/>
        <end position="467"/>
    </location>
</feature>
<keyword evidence="4" id="KW-0072">Autophagy</keyword>
<dbReference type="Pfam" id="PF13901">
    <property type="entry name" value="RH_dom"/>
    <property type="match status" value="1"/>
</dbReference>
<dbReference type="InterPro" id="IPR037213">
    <property type="entry name" value="Run_dom_sf"/>
</dbReference>
<feature type="compositionally biased region" description="Basic and acidic residues" evidence="5">
    <location>
        <begin position="557"/>
        <end position="570"/>
    </location>
</feature>
<protein>
    <submittedName>
        <fullName evidence="7">RUN domain-containing protein</fullName>
    </submittedName>
</protein>
<feature type="compositionally biased region" description="Acidic residues" evidence="5">
    <location>
        <begin position="585"/>
        <end position="613"/>
    </location>
</feature>
<dbReference type="InParanoid" id="A0A151ZHL5"/>
<evidence type="ECO:0000256" key="3">
    <source>
        <dbReference type="ARBA" id="ARBA00022753"/>
    </source>
</evidence>
<dbReference type="AlphaFoldDB" id="A0A151ZHL5"/>
<dbReference type="CDD" id="cd17671">
    <property type="entry name" value="RUN"/>
    <property type="match status" value="1"/>
</dbReference>
<dbReference type="GO" id="GO:0006914">
    <property type="term" value="P:autophagy"/>
    <property type="evidence" value="ECO:0007669"/>
    <property type="project" value="UniProtKB-KW"/>
</dbReference>
<dbReference type="OMA" id="KWLDHVE"/>
<dbReference type="GO" id="GO:0005770">
    <property type="term" value="C:late endosome"/>
    <property type="evidence" value="ECO:0007669"/>
    <property type="project" value="UniProtKB-SubCell"/>
</dbReference>
<proteinExistence type="predicted"/>
<keyword evidence="2" id="KW-0597">Phosphoprotein</keyword>
<dbReference type="Pfam" id="PF02759">
    <property type="entry name" value="RUN"/>
    <property type="match status" value="1"/>
</dbReference>
<evidence type="ECO:0000259" key="6">
    <source>
        <dbReference type="PROSITE" id="PS50826"/>
    </source>
</evidence>
<feature type="compositionally biased region" description="Low complexity" evidence="5">
    <location>
        <begin position="316"/>
        <end position="345"/>
    </location>
</feature>
<dbReference type="EMBL" id="LODT01000028">
    <property type="protein sequence ID" value="KYQ93481.1"/>
    <property type="molecule type" value="Genomic_DNA"/>
</dbReference>
<dbReference type="PANTHER" id="PTHR45971">
    <property type="entry name" value="PHOX (PX) DOMAIN-CONTAINING PROTEIN"/>
    <property type="match status" value="1"/>
</dbReference>
<dbReference type="InterPro" id="IPR004012">
    <property type="entry name" value="Run_dom"/>
</dbReference>
<dbReference type="Proteomes" id="UP000076078">
    <property type="component" value="Unassembled WGS sequence"/>
</dbReference>
<accession>A0A151ZHL5</accession>
<dbReference type="PANTHER" id="PTHR45971:SF1">
    <property type="entry name" value="RUBICON, ISOFORM A"/>
    <property type="match status" value="1"/>
</dbReference>
<feature type="compositionally biased region" description="Low complexity" evidence="5">
    <location>
        <begin position="273"/>
        <end position="292"/>
    </location>
</feature>
<evidence type="ECO:0000256" key="2">
    <source>
        <dbReference type="ARBA" id="ARBA00022553"/>
    </source>
</evidence>
<evidence type="ECO:0000313" key="8">
    <source>
        <dbReference type="Proteomes" id="UP000076078"/>
    </source>
</evidence>
<evidence type="ECO:0000256" key="1">
    <source>
        <dbReference type="ARBA" id="ARBA00004603"/>
    </source>
</evidence>
<dbReference type="InterPro" id="IPR052428">
    <property type="entry name" value="Autophagy_HostDef_Reg"/>
</dbReference>
<feature type="region of interest" description="Disordered" evidence="5">
    <location>
        <begin position="871"/>
        <end position="905"/>
    </location>
</feature>
<evidence type="ECO:0000256" key="4">
    <source>
        <dbReference type="ARBA" id="ARBA00023006"/>
    </source>
</evidence>
<dbReference type="SMART" id="SM00593">
    <property type="entry name" value="RUN"/>
    <property type="match status" value="1"/>
</dbReference>
<dbReference type="STRING" id="361077.A0A151ZHL5"/>
<dbReference type="SMART" id="SM01175">
    <property type="entry name" value="DUF4206"/>
    <property type="match status" value="1"/>
</dbReference>
<evidence type="ECO:0000256" key="5">
    <source>
        <dbReference type="SAM" id="MobiDB-lite"/>
    </source>
</evidence>
<evidence type="ECO:0000313" key="7">
    <source>
        <dbReference type="EMBL" id="KYQ93481.1"/>
    </source>
</evidence>
<feature type="compositionally biased region" description="Polar residues" evidence="5">
    <location>
        <begin position="346"/>
        <end position="358"/>
    </location>
</feature>
<keyword evidence="8" id="KW-1185">Reference proteome</keyword>
<dbReference type="OrthoDB" id="10067503at2759"/>
<dbReference type="SUPFAM" id="SSF140741">
    <property type="entry name" value="RUN domain-like"/>
    <property type="match status" value="1"/>
</dbReference>
<feature type="compositionally biased region" description="Low complexity" evidence="5">
    <location>
        <begin position="359"/>
        <end position="380"/>
    </location>
</feature>
<dbReference type="Gene3D" id="1.20.58.900">
    <property type="match status" value="1"/>
</dbReference>
<gene>
    <name evidence="7" type="ORF">DLAC_06174</name>
</gene>
<sequence length="1207" mass="137051">MNNQKSYWYRSNGNQAFVNQIISSEQRRELIIKLKLIVKQTVTCFFSTNKPLTTGNPDSELVLLELCNILEYYISHKIKSSTCIWNIIQMLPVLATKINQNDSMIFTKPVQWKDELDYIYSLSEVESEQGRARAFIRRSLNESHLSQSFEIIATHPDILKNYFEEDSILKFKEESDLFRSLLVSLQTIVFQIDYNDSDLDKIVLQSPFEPIQLSTSSDNLQLDSSLNSFETSNNSSNNNDTMNSIPQTAEQQTTKKIIVKKKVLKTLNRNIDLDGSSESTDDGSSSFVESSSIDVEQKVTVKKVVKRIKVKKPILNSSTNSNLTSSTESTKDSNLPLNSSTSSLNVQTTTSPPLSQSNEEPTITNSTPSTSNETSPIITPVQNVPTPSPPISSTISSPTIVSSEPTLPVASVPKINSNSSVPSLPVALPTLKQNKYSSAYVASKPTSPIVRTTPVSTTTVSPTTSPSKPIENENSIVNTFKLDEKEELPKPQVITTPIPTIENTVTTTTIVEKVDNTVKFSNIIVTDQPKIDATDDIFDSLDDLDDMLQQIENLDDSDHLDENNNDHQDDSGNTPSFDSPIQIQPDDEEEEIFREEDDDEDFMDEEEEEEEELQQPQQLEQQQKEKEILVEQSVYIYPTEIKEKEVEVFSSKELEDINSLVEYEKLHVNLTPIYNEPKAQQQNDLVEISTSSTTSEKDEKSTFTFDQNQLEKSYGVNSIITTITTTTPLNIENQIINRSYIENDIERDVDSDSELEFNSNSNSYISNNLNNFMSSPNNNNNNNFMNSSISSSGYNNFKFKSSSSTLSFVGTSNSDELEDYSEDLGMLSSSDSLYQISDMELLNDPEIMQFIESSKTLPEVLSPSKLTNSFNNFNNFNNNSNNNNSSNDNRQQQQKTTTTTTNENTVGIGQGGIVFIDDYSTDDNVSQSKQQYSSLIKEEPKEFKWTPPRKRLFFQIQSGKATIKEQNNLCAGCARDLSGLFTAYRYCDYSGKHYCTHCHDKSVFYVPGRIITNWDFKQHAMSKFYIEFLKEIEKDPLFDLSTLNAKLYKHQELLRIRNLRKQMFFIKDFLLTCQEGQKLLSLIGDGNEYLYNDIEYFSLNDLIHHKTLLKNLRPLVAKWLDHVEKCSMCLAKGSICEFCNDPNPIFPYHISRVSQCNQCKSFHHKSCWNKNSLKCPKCLRVAKRRILSNFDQARKMEKSNTFINPSN</sequence>
<comment type="subcellular location">
    <subcellularLocation>
        <location evidence="1">Late endosome</location>
    </subcellularLocation>
</comment>
<feature type="region of interest" description="Disordered" evidence="5">
    <location>
        <begin position="272"/>
        <end position="292"/>
    </location>
</feature>
<feature type="compositionally biased region" description="Low complexity" evidence="5">
    <location>
        <begin position="224"/>
        <end position="244"/>
    </location>
</feature>
<feature type="compositionally biased region" description="Low complexity" evidence="5">
    <location>
        <begin position="391"/>
        <end position="401"/>
    </location>
</feature>
<feature type="region of interest" description="Disordered" evidence="5">
    <location>
        <begin position="316"/>
        <end position="401"/>
    </location>
</feature>
<feature type="domain" description="RUN" evidence="6">
    <location>
        <begin position="57"/>
        <end position="197"/>
    </location>
</feature>
<dbReference type="InterPro" id="IPR025258">
    <property type="entry name" value="RH_dom"/>
</dbReference>
<dbReference type="GO" id="GO:1901981">
    <property type="term" value="F:phosphatidylinositol phosphate binding"/>
    <property type="evidence" value="ECO:0007669"/>
    <property type="project" value="TreeGrafter"/>
</dbReference>